<accession>A0A7M5X011</accession>
<evidence type="ECO:0000313" key="1">
    <source>
        <dbReference type="EnsemblMetazoa" id="CLYHEMP015538.2"/>
    </source>
</evidence>
<reference evidence="1" key="1">
    <citation type="submission" date="2021-01" db="UniProtKB">
        <authorList>
            <consortium name="EnsemblMetazoa"/>
        </authorList>
    </citation>
    <scope>IDENTIFICATION</scope>
</reference>
<dbReference type="Proteomes" id="UP000594262">
    <property type="component" value="Unplaced"/>
</dbReference>
<name>A0A7M5X011_9CNID</name>
<protein>
    <submittedName>
        <fullName evidence="1">Uncharacterized protein</fullName>
    </submittedName>
</protein>
<dbReference type="EnsemblMetazoa" id="CLYHEMT015538.2">
    <property type="protein sequence ID" value="CLYHEMP015538.2"/>
    <property type="gene ID" value="CLYHEMG015538"/>
</dbReference>
<evidence type="ECO:0000313" key="2">
    <source>
        <dbReference type="Proteomes" id="UP000594262"/>
    </source>
</evidence>
<organism evidence="1 2">
    <name type="scientific">Clytia hemisphaerica</name>
    <dbReference type="NCBI Taxonomy" id="252671"/>
    <lineage>
        <taxon>Eukaryota</taxon>
        <taxon>Metazoa</taxon>
        <taxon>Cnidaria</taxon>
        <taxon>Hydrozoa</taxon>
        <taxon>Hydroidolina</taxon>
        <taxon>Leptothecata</taxon>
        <taxon>Obeliida</taxon>
        <taxon>Clytiidae</taxon>
        <taxon>Clytia</taxon>
    </lineage>
</organism>
<keyword evidence="2" id="KW-1185">Reference proteome</keyword>
<sequence>KINKINQNETRKIQTRRFNCKKRFNFWSMSCTLIKPRIVDEDGPSEKPLINVSCNVSLINDSVITAIEDQDDIPADSSQMYHNVEDFSDCERSDLLDSDCTLSPFYPPSEYEEIIQSDSEDHDSYLTKRYL</sequence>
<proteinExistence type="predicted"/>
<dbReference type="AlphaFoldDB" id="A0A7M5X011"/>